<protein>
    <submittedName>
        <fullName evidence="7">Amino acid ABC transporter substrate-binding protein (PAAT family)</fullName>
    </submittedName>
</protein>
<gene>
    <name evidence="7" type="ORF">DFP90_105122</name>
</gene>
<keyword evidence="3 5" id="KW-0732">Signal</keyword>
<dbReference type="InterPro" id="IPR018313">
    <property type="entry name" value="SBP_3_CS"/>
</dbReference>
<evidence type="ECO:0000256" key="5">
    <source>
        <dbReference type="SAM" id="SignalP"/>
    </source>
</evidence>
<accession>A0A3D9HKE6</accession>
<dbReference type="AlphaFoldDB" id="A0A3D9HKE6"/>
<dbReference type="RefSeq" id="WP_181905345.1">
    <property type="nucleotide sequence ID" value="NZ_QRDW01000005.1"/>
</dbReference>
<evidence type="ECO:0000256" key="4">
    <source>
        <dbReference type="RuleBase" id="RU003744"/>
    </source>
</evidence>
<dbReference type="SMART" id="SM00062">
    <property type="entry name" value="PBPb"/>
    <property type="match status" value="1"/>
</dbReference>
<comment type="similarity">
    <text evidence="2 4">Belongs to the bacterial solute-binding protein 3 family.</text>
</comment>
<feature type="domain" description="Solute-binding protein family 3/N-terminal" evidence="6">
    <location>
        <begin position="23"/>
        <end position="243"/>
    </location>
</feature>
<proteinExistence type="inferred from homology"/>
<dbReference type="PANTHER" id="PTHR35936">
    <property type="entry name" value="MEMBRANE-BOUND LYTIC MUREIN TRANSGLYCOSYLASE F"/>
    <property type="match status" value="1"/>
</dbReference>
<feature type="signal peptide" evidence="5">
    <location>
        <begin position="1"/>
        <end position="21"/>
    </location>
</feature>
<evidence type="ECO:0000313" key="7">
    <source>
        <dbReference type="EMBL" id="RED49751.1"/>
    </source>
</evidence>
<comment type="subcellular location">
    <subcellularLocation>
        <location evidence="1">Cell envelope</location>
    </subcellularLocation>
</comment>
<evidence type="ECO:0000256" key="1">
    <source>
        <dbReference type="ARBA" id="ARBA00004196"/>
    </source>
</evidence>
<dbReference type="PANTHER" id="PTHR35936:SF19">
    <property type="entry name" value="AMINO-ACID-BINDING PROTEIN YXEM-RELATED"/>
    <property type="match status" value="1"/>
</dbReference>
<evidence type="ECO:0000259" key="6">
    <source>
        <dbReference type="SMART" id="SM00062"/>
    </source>
</evidence>
<dbReference type="Proteomes" id="UP000256845">
    <property type="component" value="Unassembled WGS sequence"/>
</dbReference>
<organism evidence="7 8">
    <name type="scientific">Aestuariispira insulae</name>
    <dbReference type="NCBI Taxonomy" id="1461337"/>
    <lineage>
        <taxon>Bacteria</taxon>
        <taxon>Pseudomonadati</taxon>
        <taxon>Pseudomonadota</taxon>
        <taxon>Alphaproteobacteria</taxon>
        <taxon>Rhodospirillales</taxon>
        <taxon>Kiloniellaceae</taxon>
        <taxon>Aestuariispira</taxon>
    </lineage>
</organism>
<dbReference type="PROSITE" id="PS01039">
    <property type="entry name" value="SBP_BACTERIAL_3"/>
    <property type="match status" value="1"/>
</dbReference>
<comment type="caution">
    <text evidence="7">The sequence shown here is derived from an EMBL/GenBank/DDBJ whole genome shotgun (WGS) entry which is preliminary data.</text>
</comment>
<dbReference type="EMBL" id="QRDW01000005">
    <property type="protein sequence ID" value="RED49751.1"/>
    <property type="molecule type" value="Genomic_DNA"/>
</dbReference>
<feature type="chain" id="PRO_5017542715" evidence="5">
    <location>
        <begin position="22"/>
        <end position="243"/>
    </location>
</feature>
<evidence type="ECO:0000256" key="3">
    <source>
        <dbReference type="ARBA" id="ARBA00022729"/>
    </source>
</evidence>
<keyword evidence="8" id="KW-1185">Reference proteome</keyword>
<evidence type="ECO:0000313" key="8">
    <source>
        <dbReference type="Proteomes" id="UP000256845"/>
    </source>
</evidence>
<dbReference type="InterPro" id="IPR001638">
    <property type="entry name" value="Solute-binding_3/MltF_N"/>
</dbReference>
<dbReference type="Gene3D" id="3.40.190.10">
    <property type="entry name" value="Periplasmic binding protein-like II"/>
    <property type="match status" value="2"/>
</dbReference>
<evidence type="ECO:0000256" key="2">
    <source>
        <dbReference type="ARBA" id="ARBA00010333"/>
    </source>
</evidence>
<dbReference type="SUPFAM" id="SSF53850">
    <property type="entry name" value="Periplasmic binding protein-like II"/>
    <property type="match status" value="1"/>
</dbReference>
<reference evidence="7 8" key="1">
    <citation type="submission" date="2018-07" db="EMBL/GenBank/DDBJ databases">
        <title>Genomic Encyclopedia of Type Strains, Phase III (KMG-III): the genomes of soil and plant-associated and newly described type strains.</title>
        <authorList>
            <person name="Whitman W."/>
        </authorList>
    </citation>
    <scope>NUCLEOTIDE SEQUENCE [LARGE SCALE GENOMIC DNA]</scope>
    <source>
        <strain evidence="7 8">CECT 8488</strain>
    </source>
</reference>
<name>A0A3D9HKE6_9PROT</name>
<dbReference type="Pfam" id="PF00497">
    <property type="entry name" value="SBP_bac_3"/>
    <property type="match status" value="1"/>
</dbReference>
<sequence length="243" mass="27792">MKILTAILFLSLCLNFLPAKAQEVHFALNHWPPFGLTEGDQEAGIDIDIGREIAKRMQFTLNVRKCPFKRCLTEMEVGLLDLQAGIARNEERAKYMHYAETPYHHVSVVFHVRKGEGERLTRYEDLRGLRIGAVAKSHYFDPFNHDENLIKIEVPEEKQLPAMLAAGRIDTYVGTNPNASYDVLTRGFKDRLELAPYQPEADVPVYFAISRKSPLISRIDELNQVIISLHEEGVIEEIVAKYR</sequence>
<dbReference type="GO" id="GO:0030313">
    <property type="term" value="C:cell envelope"/>
    <property type="evidence" value="ECO:0007669"/>
    <property type="project" value="UniProtKB-SubCell"/>
</dbReference>